<dbReference type="Proteomes" id="UP000239757">
    <property type="component" value="Unassembled WGS sequence"/>
</dbReference>
<proteinExistence type="predicted"/>
<gene>
    <name evidence="1" type="ORF">GOBAR_AA08059</name>
</gene>
<accession>A0A2P5YAE7</accession>
<sequence>MIRPDTSLCRPVYGSVLSSPYMGSHESTRVVFFSQVGLSRFSSTTRPIFSSHASPYGSTRSTGLASFSHGGLPRDVSTGLWMLMTAGLVSGVSNLKVSTSSPSTQLPVWYLDSGAMNQVCHKASILTNTSDYLGTTLLLMNDGTCAPIAGPQCHFYFS</sequence>
<reference evidence="1 2" key="1">
    <citation type="submission" date="2015-01" db="EMBL/GenBank/DDBJ databases">
        <title>Genome of allotetraploid Gossypium barbadense reveals genomic plasticity and fiber elongation in cotton evolution.</title>
        <authorList>
            <person name="Chen X."/>
            <person name="Liu X."/>
            <person name="Zhao B."/>
            <person name="Zheng H."/>
            <person name="Hu Y."/>
            <person name="Lu G."/>
            <person name="Yang C."/>
            <person name="Chen J."/>
            <person name="Shan C."/>
            <person name="Zhang L."/>
            <person name="Zhou Y."/>
            <person name="Wang L."/>
            <person name="Guo W."/>
            <person name="Bai Y."/>
            <person name="Ruan J."/>
            <person name="Shangguan X."/>
            <person name="Mao Y."/>
            <person name="Jiang J."/>
            <person name="Zhu Y."/>
            <person name="Lei J."/>
            <person name="Kang H."/>
            <person name="Chen S."/>
            <person name="He X."/>
            <person name="Wang R."/>
            <person name="Wang Y."/>
            <person name="Chen J."/>
            <person name="Wang L."/>
            <person name="Yu S."/>
            <person name="Wang B."/>
            <person name="Wei J."/>
            <person name="Song S."/>
            <person name="Lu X."/>
            <person name="Gao Z."/>
            <person name="Gu W."/>
            <person name="Deng X."/>
            <person name="Ma D."/>
            <person name="Wang S."/>
            <person name="Liang W."/>
            <person name="Fang L."/>
            <person name="Cai C."/>
            <person name="Zhu X."/>
            <person name="Zhou B."/>
            <person name="Zhang Y."/>
            <person name="Chen Z."/>
            <person name="Xu S."/>
            <person name="Zhu R."/>
            <person name="Wang S."/>
            <person name="Zhang T."/>
            <person name="Zhao G."/>
        </authorList>
    </citation>
    <scope>NUCLEOTIDE SEQUENCE [LARGE SCALE GENOMIC DNA]</scope>
    <source>
        <strain evidence="2">cv. Xinhai21</strain>
        <tissue evidence="1">Leaf</tissue>
    </source>
</reference>
<dbReference type="AlphaFoldDB" id="A0A2P5YAE7"/>
<name>A0A2P5YAE7_GOSBA</name>
<dbReference type="EMBL" id="KZ663464">
    <property type="protein sequence ID" value="PPS12582.1"/>
    <property type="molecule type" value="Genomic_DNA"/>
</dbReference>
<evidence type="ECO:0000313" key="2">
    <source>
        <dbReference type="Proteomes" id="UP000239757"/>
    </source>
</evidence>
<protein>
    <submittedName>
        <fullName evidence="1">Uncharacterized protein</fullName>
    </submittedName>
</protein>
<organism evidence="1 2">
    <name type="scientific">Gossypium barbadense</name>
    <name type="common">Sea Island cotton</name>
    <name type="synonym">Hibiscus barbadensis</name>
    <dbReference type="NCBI Taxonomy" id="3634"/>
    <lineage>
        <taxon>Eukaryota</taxon>
        <taxon>Viridiplantae</taxon>
        <taxon>Streptophyta</taxon>
        <taxon>Embryophyta</taxon>
        <taxon>Tracheophyta</taxon>
        <taxon>Spermatophyta</taxon>
        <taxon>Magnoliopsida</taxon>
        <taxon>eudicotyledons</taxon>
        <taxon>Gunneridae</taxon>
        <taxon>Pentapetalae</taxon>
        <taxon>rosids</taxon>
        <taxon>malvids</taxon>
        <taxon>Malvales</taxon>
        <taxon>Malvaceae</taxon>
        <taxon>Malvoideae</taxon>
        <taxon>Gossypium</taxon>
    </lineage>
</organism>
<evidence type="ECO:0000313" key="1">
    <source>
        <dbReference type="EMBL" id="PPS12582.1"/>
    </source>
</evidence>